<accession>A0A4V1Q4G8</accession>
<keyword evidence="2" id="KW-1185">Reference proteome</keyword>
<protein>
    <submittedName>
        <fullName evidence="1">Uncharacterized protein</fullName>
    </submittedName>
</protein>
<name>A0A4V1Q4G8_9AGAR</name>
<comment type="caution">
    <text evidence="1">The sequence shown here is derived from an EMBL/GenBank/DDBJ whole genome shotgun (WGS) entry which is preliminary data.</text>
</comment>
<dbReference type="STRING" id="2316362.A0A4V1Q4G8"/>
<dbReference type="OrthoDB" id="3052721at2759"/>
<dbReference type="EMBL" id="SDEE01000086">
    <property type="protein sequence ID" value="RXW22038.1"/>
    <property type="molecule type" value="Genomic_DNA"/>
</dbReference>
<evidence type="ECO:0000313" key="1">
    <source>
        <dbReference type="EMBL" id="RXW22038.1"/>
    </source>
</evidence>
<evidence type="ECO:0000313" key="2">
    <source>
        <dbReference type="Proteomes" id="UP000290288"/>
    </source>
</evidence>
<gene>
    <name evidence="1" type="ORF">EST38_g3818</name>
</gene>
<dbReference type="Proteomes" id="UP000290288">
    <property type="component" value="Unassembled WGS sequence"/>
</dbReference>
<reference evidence="1 2" key="1">
    <citation type="submission" date="2019-01" db="EMBL/GenBank/DDBJ databases">
        <title>Draft genome sequence of Psathyrella aberdarensis IHI B618.</title>
        <authorList>
            <person name="Buettner E."/>
            <person name="Kellner H."/>
        </authorList>
    </citation>
    <scope>NUCLEOTIDE SEQUENCE [LARGE SCALE GENOMIC DNA]</scope>
    <source>
        <strain evidence="1 2">IHI B618</strain>
    </source>
</reference>
<sequence>MDDLKLEIGKEIHESLTQEALDALNLFVWAGCCMHKDQNSFKGGADAMGSCWEGNGLAPPILLANKANAAKVREVLNPSRRNQPLTKEEAAAIAATTRGGVKASALAGALFNNKDDKKGYGDTHLSHLMTEFGLKETHRFPDTSNTRFNSHAEAAAELLKRLEFYLRFLEDVKFRKQKPGWTNIELNLFNALNDTSTLTELATMVLYSQSITHPYLRVVRGSGKNTVNVLNLGAFHKDVREHCQKIIDTPALLISEDADYATATLDGKPWEDGNSISAIRQLQKQDKIPHLRLAVIAFFQGAITTWVRFSSEFAPGGTIDKMTLEERDLAWMPATNDVNEGALALLPLAKRLLKVSIHWRKTYKHCSSANDLLSAISGQSDRG</sequence>
<proteinExistence type="predicted"/>
<organism evidence="1 2">
    <name type="scientific">Candolleomyces aberdarensis</name>
    <dbReference type="NCBI Taxonomy" id="2316362"/>
    <lineage>
        <taxon>Eukaryota</taxon>
        <taxon>Fungi</taxon>
        <taxon>Dikarya</taxon>
        <taxon>Basidiomycota</taxon>
        <taxon>Agaricomycotina</taxon>
        <taxon>Agaricomycetes</taxon>
        <taxon>Agaricomycetidae</taxon>
        <taxon>Agaricales</taxon>
        <taxon>Agaricineae</taxon>
        <taxon>Psathyrellaceae</taxon>
        <taxon>Candolleomyces</taxon>
    </lineage>
</organism>
<dbReference type="AlphaFoldDB" id="A0A4V1Q4G8"/>